<keyword evidence="3" id="KW-1185">Reference proteome</keyword>
<feature type="domain" description="B12-binding" evidence="1">
    <location>
        <begin position="94"/>
        <end position="218"/>
    </location>
</feature>
<dbReference type="AlphaFoldDB" id="A0A2T4U7Y7"/>
<dbReference type="Proteomes" id="UP000240509">
    <property type="component" value="Unassembled WGS sequence"/>
</dbReference>
<dbReference type="Gene3D" id="1.10.1240.10">
    <property type="entry name" value="Methionine synthase domain"/>
    <property type="match status" value="1"/>
</dbReference>
<dbReference type="Pfam" id="PF02607">
    <property type="entry name" value="B12-binding_2"/>
    <property type="match status" value="1"/>
</dbReference>
<dbReference type="Gene3D" id="3.40.50.280">
    <property type="entry name" value="Cobalamin-binding domain"/>
    <property type="match status" value="1"/>
</dbReference>
<dbReference type="RefSeq" id="WP_107584077.1">
    <property type="nucleotide sequence ID" value="NZ_PZJJ01000006.1"/>
</dbReference>
<evidence type="ECO:0000313" key="3">
    <source>
        <dbReference type="Proteomes" id="UP000240509"/>
    </source>
</evidence>
<dbReference type="InterPro" id="IPR006158">
    <property type="entry name" value="Cobalamin-bd"/>
</dbReference>
<sequence length="232" mass="26745">MVIAIQSSVKLFTEALLEGDHAEAMAVVKQWRETASRFYLYRDLITPAMYEVGKMWEMGEISVAEEHLATGTCDFILSQTEYELVNQSKSIDGVPKAFFYTMENEQHYLGLKMVSILFRERQWNVKFLQSELPPEYVVKEIDRWQPGVVGASFSLSYRVEELTKYLEAFASSKKKMEILIGGRLVSRHDFSGDSRFSANFIKSLDDLDRWFKEREEKKKDDINGDTGTSSIS</sequence>
<dbReference type="PROSITE" id="PS51332">
    <property type="entry name" value="B12_BINDING"/>
    <property type="match status" value="1"/>
</dbReference>
<dbReference type="GO" id="GO:0031419">
    <property type="term" value="F:cobalamin binding"/>
    <property type="evidence" value="ECO:0007669"/>
    <property type="project" value="InterPro"/>
</dbReference>
<evidence type="ECO:0000259" key="1">
    <source>
        <dbReference type="PROSITE" id="PS51332"/>
    </source>
</evidence>
<name>A0A2T4U7Y7_9BACI</name>
<dbReference type="InterPro" id="IPR036594">
    <property type="entry name" value="Meth_synthase_dom"/>
</dbReference>
<reference evidence="2 3" key="1">
    <citation type="submission" date="2018-03" db="EMBL/GenBank/DDBJ databases">
        <title>Alkalicoccus saliphilus sp. nov., isolated from a mineral pool.</title>
        <authorList>
            <person name="Zhao B."/>
        </authorList>
    </citation>
    <scope>NUCLEOTIDE SEQUENCE [LARGE SCALE GENOMIC DNA]</scope>
    <source>
        <strain evidence="2 3">6AG</strain>
    </source>
</reference>
<dbReference type="InterPro" id="IPR036724">
    <property type="entry name" value="Cobalamin-bd_sf"/>
</dbReference>
<dbReference type="GO" id="GO:0046872">
    <property type="term" value="F:metal ion binding"/>
    <property type="evidence" value="ECO:0007669"/>
    <property type="project" value="InterPro"/>
</dbReference>
<gene>
    <name evidence="2" type="ORF">C6Y45_05535</name>
</gene>
<dbReference type="SUPFAM" id="SSF52242">
    <property type="entry name" value="Cobalamin (vitamin B12)-binding domain"/>
    <property type="match status" value="1"/>
</dbReference>
<evidence type="ECO:0000313" key="2">
    <source>
        <dbReference type="EMBL" id="PTL39504.1"/>
    </source>
</evidence>
<organism evidence="2 3">
    <name type="scientific">Alkalicoccus saliphilus</name>
    <dbReference type="NCBI Taxonomy" id="200989"/>
    <lineage>
        <taxon>Bacteria</taxon>
        <taxon>Bacillati</taxon>
        <taxon>Bacillota</taxon>
        <taxon>Bacilli</taxon>
        <taxon>Bacillales</taxon>
        <taxon>Bacillaceae</taxon>
        <taxon>Alkalicoccus</taxon>
    </lineage>
</organism>
<protein>
    <submittedName>
        <fullName evidence="2">Cobalamin-binding protein</fullName>
    </submittedName>
</protein>
<dbReference type="EMBL" id="PZJJ01000006">
    <property type="protein sequence ID" value="PTL39504.1"/>
    <property type="molecule type" value="Genomic_DNA"/>
</dbReference>
<accession>A0A2T4U7Y7</accession>
<dbReference type="InterPro" id="IPR003759">
    <property type="entry name" value="Cbl-bd_cap"/>
</dbReference>
<proteinExistence type="predicted"/>
<dbReference type="CDD" id="cd02065">
    <property type="entry name" value="B12-binding_like"/>
    <property type="match status" value="1"/>
</dbReference>
<dbReference type="Pfam" id="PF02310">
    <property type="entry name" value="B12-binding"/>
    <property type="match status" value="1"/>
</dbReference>
<comment type="caution">
    <text evidence="2">The sequence shown here is derived from an EMBL/GenBank/DDBJ whole genome shotgun (WGS) entry which is preliminary data.</text>
</comment>